<sequence length="441" mass="46940">MLSAIGVDDIEQLYASIPDALRVEGALSLPPAFRSEVELKRHVDGILATNVTTTEVLSFLGAGCYPHYVPAVCSEVNSRAEFLTAYAGEPYEDHGKWQAIFEYTSLMAELLEMDVVNVPNYDGHQAAATALRMAVRVTGRRSVIVSAAVPAAKRAKIDTYLAGAADVLTVPIDPATGRIDRTALGGLLDDTIAAVFIESPNVFGVVESDAASLATAVHAAGALVVCSTDPIALGFLPAPASWGADIVCGDIQSLGLGMHFGGANGGFIASHDEERIVFEYPSRLFGLAPTAVDGEIGFCDVAYERTSLAMREEGVEWVGTAAALWGITAGVYLSLVGPRGLRELGDTIAAYTRYAIESLSGVPGVELPFRGSAHWRELVVRYRDTTVAEVNERLRERGILGGADISDQFPGLGQLSVFCLTELHEQADIDRLVSELREVLA</sequence>
<gene>
    <name evidence="3" type="primary">gcvPA</name>
    <name evidence="3" type="ORF">GCM10022239_01730</name>
</gene>
<evidence type="ECO:0000313" key="3">
    <source>
        <dbReference type="EMBL" id="GAA3728643.1"/>
    </source>
</evidence>
<protein>
    <submittedName>
        <fullName evidence="3">Aminomethyl-transferring glycine dehydrogenase subunit GcvPA</fullName>
    </submittedName>
</protein>
<dbReference type="SUPFAM" id="SSF53383">
    <property type="entry name" value="PLP-dependent transferases"/>
    <property type="match status" value="1"/>
</dbReference>
<dbReference type="PANTHER" id="PTHR42806">
    <property type="entry name" value="GLYCINE CLEAVAGE SYSTEM P-PROTEIN"/>
    <property type="match status" value="1"/>
</dbReference>
<dbReference type="Gene3D" id="3.40.640.10">
    <property type="entry name" value="Type I PLP-dependent aspartate aminotransferase-like (Major domain)"/>
    <property type="match status" value="1"/>
</dbReference>
<accession>A0ABP7F099</accession>
<organism evidence="3 4">
    <name type="scientific">Leifsonella bigeumensis</name>
    <dbReference type="NCBI Taxonomy" id="433643"/>
    <lineage>
        <taxon>Bacteria</taxon>
        <taxon>Bacillati</taxon>
        <taxon>Actinomycetota</taxon>
        <taxon>Actinomycetes</taxon>
        <taxon>Micrococcales</taxon>
        <taxon>Microbacteriaceae</taxon>
        <taxon>Leifsonella</taxon>
    </lineage>
</organism>
<keyword evidence="1" id="KW-0560">Oxidoreductase</keyword>
<proteinExistence type="predicted"/>
<dbReference type="InterPro" id="IPR015424">
    <property type="entry name" value="PyrdxlP-dep_Trfase"/>
</dbReference>
<dbReference type="Proteomes" id="UP001501004">
    <property type="component" value="Unassembled WGS sequence"/>
</dbReference>
<dbReference type="Gene3D" id="3.90.1150.10">
    <property type="entry name" value="Aspartate Aminotransferase, domain 1"/>
    <property type="match status" value="1"/>
</dbReference>
<dbReference type="InterPro" id="IPR023010">
    <property type="entry name" value="GcvPA"/>
</dbReference>
<dbReference type="InterPro" id="IPR015421">
    <property type="entry name" value="PyrdxlP-dep_Trfase_major"/>
</dbReference>
<reference evidence="4" key="1">
    <citation type="journal article" date="2019" name="Int. J. Syst. Evol. Microbiol.">
        <title>The Global Catalogue of Microorganisms (GCM) 10K type strain sequencing project: providing services to taxonomists for standard genome sequencing and annotation.</title>
        <authorList>
            <consortium name="The Broad Institute Genomics Platform"/>
            <consortium name="The Broad Institute Genome Sequencing Center for Infectious Disease"/>
            <person name="Wu L."/>
            <person name="Ma J."/>
        </authorList>
    </citation>
    <scope>NUCLEOTIDE SEQUENCE [LARGE SCALE GENOMIC DNA]</scope>
    <source>
        <strain evidence="4">JCM 16949</strain>
    </source>
</reference>
<keyword evidence="4" id="KW-1185">Reference proteome</keyword>
<dbReference type="NCBIfam" id="NF001696">
    <property type="entry name" value="PRK00451.1"/>
    <property type="match status" value="1"/>
</dbReference>
<evidence type="ECO:0000313" key="4">
    <source>
        <dbReference type="Proteomes" id="UP001501004"/>
    </source>
</evidence>
<evidence type="ECO:0000259" key="2">
    <source>
        <dbReference type="Pfam" id="PF02347"/>
    </source>
</evidence>
<feature type="domain" description="Glycine cleavage system P-protein N-terminal" evidence="2">
    <location>
        <begin position="1"/>
        <end position="434"/>
    </location>
</feature>
<dbReference type="EMBL" id="BAABAE010000001">
    <property type="protein sequence ID" value="GAA3728643.1"/>
    <property type="molecule type" value="Genomic_DNA"/>
</dbReference>
<dbReference type="PANTHER" id="PTHR42806:SF1">
    <property type="entry name" value="GLYCINE DEHYDROGENASE (DECARBOXYLATING)"/>
    <property type="match status" value="1"/>
</dbReference>
<evidence type="ECO:0000256" key="1">
    <source>
        <dbReference type="ARBA" id="ARBA00023002"/>
    </source>
</evidence>
<dbReference type="Pfam" id="PF02347">
    <property type="entry name" value="GDC-P"/>
    <property type="match status" value="1"/>
</dbReference>
<dbReference type="InterPro" id="IPR015422">
    <property type="entry name" value="PyrdxlP-dep_Trfase_small"/>
</dbReference>
<name>A0ABP7F099_9MICO</name>
<comment type="caution">
    <text evidence="3">The sequence shown here is derived from an EMBL/GenBank/DDBJ whole genome shotgun (WGS) entry which is preliminary data.</text>
</comment>
<dbReference type="InterPro" id="IPR049315">
    <property type="entry name" value="GDC-P_N"/>
</dbReference>